<keyword evidence="2" id="KW-0378">Hydrolase</keyword>
<gene>
    <name evidence="2" type="ORF">IE37_00234</name>
</gene>
<dbReference type="Proteomes" id="UP000245720">
    <property type="component" value="Unassembled WGS sequence"/>
</dbReference>
<proteinExistence type="predicted"/>
<dbReference type="RefSeq" id="WP_242978535.1">
    <property type="nucleotide sequence ID" value="NZ_QGDI01000001.1"/>
</dbReference>
<evidence type="ECO:0000313" key="2">
    <source>
        <dbReference type="EMBL" id="PWJ15339.1"/>
    </source>
</evidence>
<comment type="caution">
    <text evidence="2">The sequence shown here is derived from an EMBL/GenBank/DDBJ whole genome shotgun (WGS) entry which is preliminary data.</text>
</comment>
<sequence length="329" mass="34540">MGNLRAAALACGVVASVLGGGFGVAYLTSSTVSTADLVTEENADDPVVSSTNTSATASTSFAVNNEKTTTYKRTTTKKSYTAENTTAASKYSMYAQEGTSSQYSTEAATAASQISRSVPAPAHAPAALTQPSTQAATTAAKVAKVTATAPKATSTAAKPATTTTITTTAATTTTTTAEITTTAEPTTAAPEPTTTYVEVTEEPEVVTEVEVVSDSGSLPISDEEYIMLCNAVAHEAGCYWIGEYDKAYVVEVIMNRVNSPRFPNTIYDVLTQPYQFSGANGYVNLGTYSSYVTQSVKDAVTLYFTEPESFTQGYNGFWGDGTNNHFYVK</sequence>
<dbReference type="InterPro" id="IPR011105">
    <property type="entry name" value="Cell_wall_hydrolase_SleB"/>
</dbReference>
<dbReference type="AlphaFoldDB" id="A0A315Y4N5"/>
<dbReference type="EMBL" id="QGDI01000001">
    <property type="protein sequence ID" value="PWJ15339.1"/>
    <property type="molecule type" value="Genomic_DNA"/>
</dbReference>
<name>A0A315Y4N5_RUMFL</name>
<dbReference type="InterPro" id="IPR042047">
    <property type="entry name" value="SleB_dom1"/>
</dbReference>
<feature type="domain" description="Cell wall hydrolase SleB" evidence="1">
    <location>
        <begin position="246"/>
        <end position="326"/>
    </location>
</feature>
<dbReference type="Gene3D" id="1.10.10.2520">
    <property type="entry name" value="Cell wall hydrolase SleB, domain 1"/>
    <property type="match status" value="1"/>
</dbReference>
<dbReference type="GO" id="GO:0016787">
    <property type="term" value="F:hydrolase activity"/>
    <property type="evidence" value="ECO:0007669"/>
    <property type="project" value="UniProtKB-KW"/>
</dbReference>
<accession>A0A315Y4N5</accession>
<evidence type="ECO:0000259" key="1">
    <source>
        <dbReference type="Pfam" id="PF07486"/>
    </source>
</evidence>
<organism evidence="2 3">
    <name type="scientific">Ruminococcus flavefaciens</name>
    <dbReference type="NCBI Taxonomy" id="1265"/>
    <lineage>
        <taxon>Bacteria</taxon>
        <taxon>Bacillati</taxon>
        <taxon>Bacillota</taxon>
        <taxon>Clostridia</taxon>
        <taxon>Eubacteriales</taxon>
        <taxon>Oscillospiraceae</taxon>
        <taxon>Ruminococcus</taxon>
    </lineage>
</organism>
<evidence type="ECO:0000313" key="3">
    <source>
        <dbReference type="Proteomes" id="UP000245720"/>
    </source>
</evidence>
<reference evidence="2 3" key="1">
    <citation type="submission" date="2018-05" db="EMBL/GenBank/DDBJ databases">
        <title>The Hungate 1000. A catalogue of reference genomes from the rumen microbiome.</title>
        <authorList>
            <person name="Kelly W."/>
        </authorList>
    </citation>
    <scope>NUCLEOTIDE SEQUENCE [LARGE SCALE GENOMIC DNA]</scope>
    <source>
        <strain evidence="2 3">SAb67</strain>
    </source>
</reference>
<protein>
    <submittedName>
        <fullName evidence="2">Cell wall hydrolase</fullName>
    </submittedName>
</protein>
<dbReference type="Pfam" id="PF07486">
    <property type="entry name" value="Hydrolase_2"/>
    <property type="match status" value="1"/>
</dbReference>